<name>A0A4P9Z010_9FUNG</name>
<gene>
    <name evidence="9" type="ORF">SYNPS1DRAFT_10663</name>
</gene>
<accession>A0A4P9Z010</accession>
<keyword evidence="3" id="KW-1015">Disulfide bond</keyword>
<dbReference type="Pfam" id="PF06747">
    <property type="entry name" value="CHCH"/>
    <property type="match status" value="1"/>
</dbReference>
<keyword evidence="10" id="KW-1185">Reference proteome</keyword>
<evidence type="ECO:0000313" key="10">
    <source>
        <dbReference type="Proteomes" id="UP000278143"/>
    </source>
</evidence>
<evidence type="ECO:0000256" key="6">
    <source>
        <dbReference type="ARBA" id="ARBA00039385"/>
    </source>
</evidence>
<proteinExistence type="inferred from homology"/>
<dbReference type="InterPro" id="IPR009069">
    <property type="entry name" value="Cys_alpha_HP_mot_SF"/>
</dbReference>
<dbReference type="Proteomes" id="UP000278143">
    <property type="component" value="Unassembled WGS sequence"/>
</dbReference>
<sequence>MGFGAPPTSESFKPVPPARGSFPLDHYGDCREDMLRYMNCLRQNKQSVEACRELSKAYLHCRMEHGLMERDHMRNLGFDN</sequence>
<dbReference type="EMBL" id="KZ989649">
    <property type="protein sequence ID" value="RKP25704.1"/>
    <property type="molecule type" value="Genomic_DNA"/>
</dbReference>
<evidence type="ECO:0000256" key="2">
    <source>
        <dbReference type="ARBA" id="ARBA00022490"/>
    </source>
</evidence>
<protein>
    <recommendedName>
        <fullName evidence="6">Cytochrome c oxidase assembly protein COX19</fullName>
    </recommendedName>
</protein>
<feature type="region of interest" description="Disordered" evidence="7">
    <location>
        <begin position="1"/>
        <end position="20"/>
    </location>
</feature>
<evidence type="ECO:0000259" key="8">
    <source>
        <dbReference type="Pfam" id="PF06747"/>
    </source>
</evidence>
<evidence type="ECO:0000256" key="3">
    <source>
        <dbReference type="ARBA" id="ARBA00023157"/>
    </source>
</evidence>
<feature type="domain" description="CHCH" evidence="8">
    <location>
        <begin position="30"/>
        <end position="64"/>
    </location>
</feature>
<evidence type="ECO:0000256" key="5">
    <source>
        <dbReference type="ARBA" id="ARBA00038223"/>
    </source>
</evidence>
<organism evidence="9 10">
    <name type="scientific">Syncephalis pseudoplumigaleata</name>
    <dbReference type="NCBI Taxonomy" id="1712513"/>
    <lineage>
        <taxon>Eukaryota</taxon>
        <taxon>Fungi</taxon>
        <taxon>Fungi incertae sedis</taxon>
        <taxon>Zoopagomycota</taxon>
        <taxon>Zoopagomycotina</taxon>
        <taxon>Zoopagomycetes</taxon>
        <taxon>Zoopagales</taxon>
        <taxon>Piptocephalidaceae</taxon>
        <taxon>Syncephalis</taxon>
    </lineage>
</organism>
<dbReference type="AlphaFoldDB" id="A0A4P9Z010"/>
<feature type="non-terminal residue" evidence="9">
    <location>
        <position position="80"/>
    </location>
</feature>
<dbReference type="InterPro" id="IPR051383">
    <property type="entry name" value="COX19"/>
</dbReference>
<comment type="similarity">
    <text evidence="5">Belongs to the COX19 family.</text>
</comment>
<comment type="subcellular location">
    <subcellularLocation>
        <location evidence="1">Cytoplasm</location>
    </subcellularLocation>
</comment>
<dbReference type="PANTHER" id="PTHR21107">
    <property type="entry name" value="CYTOCHROME C OXIDASE ASSEMBLY PROTEIN COX19"/>
    <property type="match status" value="1"/>
</dbReference>
<dbReference type="PANTHER" id="PTHR21107:SF2">
    <property type="entry name" value="CYTOCHROME C OXIDASE ASSEMBLY PROTEIN COX19"/>
    <property type="match status" value="1"/>
</dbReference>
<evidence type="ECO:0000313" key="9">
    <source>
        <dbReference type="EMBL" id="RKP25704.1"/>
    </source>
</evidence>
<dbReference type="PROSITE" id="PS51808">
    <property type="entry name" value="CHCH"/>
    <property type="match status" value="1"/>
</dbReference>
<evidence type="ECO:0000256" key="1">
    <source>
        <dbReference type="ARBA" id="ARBA00004496"/>
    </source>
</evidence>
<dbReference type="GO" id="GO:0033617">
    <property type="term" value="P:mitochondrial respiratory chain complex IV assembly"/>
    <property type="evidence" value="ECO:0007669"/>
    <property type="project" value="TreeGrafter"/>
</dbReference>
<comment type="function">
    <text evidence="4">Required for the assembly of mitochondrial cytochrome c oxidase.</text>
</comment>
<dbReference type="Gene3D" id="1.10.287.2900">
    <property type="match status" value="1"/>
</dbReference>
<evidence type="ECO:0000256" key="7">
    <source>
        <dbReference type="SAM" id="MobiDB-lite"/>
    </source>
</evidence>
<keyword evidence="2" id="KW-0963">Cytoplasm</keyword>
<dbReference type="OrthoDB" id="268594at2759"/>
<dbReference type="InterPro" id="IPR010625">
    <property type="entry name" value="CHCH"/>
</dbReference>
<dbReference type="GO" id="GO:0005758">
    <property type="term" value="C:mitochondrial intermembrane space"/>
    <property type="evidence" value="ECO:0007669"/>
    <property type="project" value="TreeGrafter"/>
</dbReference>
<dbReference type="SUPFAM" id="SSF47072">
    <property type="entry name" value="Cysteine alpha-hairpin motif"/>
    <property type="match status" value="1"/>
</dbReference>
<evidence type="ECO:0000256" key="4">
    <source>
        <dbReference type="ARBA" id="ARBA00037279"/>
    </source>
</evidence>
<reference evidence="10" key="1">
    <citation type="journal article" date="2018" name="Nat. Microbiol.">
        <title>Leveraging single-cell genomics to expand the fungal tree of life.</title>
        <authorList>
            <person name="Ahrendt S.R."/>
            <person name="Quandt C.A."/>
            <person name="Ciobanu D."/>
            <person name="Clum A."/>
            <person name="Salamov A."/>
            <person name="Andreopoulos B."/>
            <person name="Cheng J.F."/>
            <person name="Woyke T."/>
            <person name="Pelin A."/>
            <person name="Henrissat B."/>
            <person name="Reynolds N.K."/>
            <person name="Benny G.L."/>
            <person name="Smith M.E."/>
            <person name="James T.Y."/>
            <person name="Grigoriev I.V."/>
        </authorList>
    </citation>
    <scope>NUCLEOTIDE SEQUENCE [LARGE SCALE GENOMIC DNA]</scope>
    <source>
        <strain evidence="10">Benny S71-1</strain>
    </source>
</reference>